<dbReference type="SUPFAM" id="SSF51206">
    <property type="entry name" value="cAMP-binding domain-like"/>
    <property type="match status" value="1"/>
</dbReference>
<comment type="cofactor">
    <cofactor evidence="1">
        <name>Mg(2+)</name>
        <dbReference type="ChEBI" id="CHEBI:18420"/>
    </cofactor>
</comment>
<dbReference type="GO" id="GO:0010333">
    <property type="term" value="F:terpene synthase activity"/>
    <property type="evidence" value="ECO:0007669"/>
    <property type="project" value="InterPro"/>
</dbReference>
<proteinExistence type="inferred from homology"/>
<dbReference type="OrthoDB" id="2989600at2"/>
<sequence length="533" mass="62305">MASVQIIMMNYYVDLKDEKKMEKEQKARQLKALFDELILTPLDAYITLLDYLHEEEHPADTVLHREGEVEQNARFLVEGVIGQLLNGKLIRLFFPHQIAFDRNAYMEAVPSKYTLISLTPVKILRLTQAGEERVLYQVPGILDLSAKLKGMARKSDQEWIKLTQLHYTDIYSLLLHKLSKYNLTLKDVQWSGLLGIDARTLSRHKNQLHKYRKSIYYRAMANELFCYPFESKTHDDAMEIDSLTLCWCIKNRLITNTSQRKKFLNQKLSWLSSNLYPEATLKVSVWISGLFTLLFMIDDYTDHLPMGKKRELWYSLRDGFLIIKEDPTHPLIKENKFLLILAERLRELQALAFTGTYQNLLGVFEAYIRENLWEAENRDMDRVPSIPEYLEKRPVFSGGELALQLIPFTLEMEYPEIHRYWPKLATMVRLASKMIYISNDLLSFDKENRINDAHNWVALLILHEGRTETQAKDILIQEHEISLEQFLAHEKAFSAKFNPATRCLFAAIKAIKYQISGSVAWSVLISKRYKVLE</sequence>
<dbReference type="EC" id="4.2.3.-" evidence="1"/>
<dbReference type="SFLD" id="SFLDG01020">
    <property type="entry name" value="Terpene_Cyclase_Like_2"/>
    <property type="match status" value="1"/>
</dbReference>
<dbReference type="PANTHER" id="PTHR35201:SF4">
    <property type="entry name" value="BETA-PINACENE SYNTHASE-RELATED"/>
    <property type="match status" value="1"/>
</dbReference>
<dbReference type="PANTHER" id="PTHR35201">
    <property type="entry name" value="TERPENE SYNTHASE"/>
    <property type="match status" value="1"/>
</dbReference>
<dbReference type="GO" id="GO:0046872">
    <property type="term" value="F:metal ion binding"/>
    <property type="evidence" value="ECO:0007669"/>
    <property type="project" value="UniProtKB-KW"/>
</dbReference>
<comment type="similarity">
    <text evidence="1">Belongs to the terpene synthase family.</text>
</comment>
<dbReference type="eggNOG" id="COG0664">
    <property type="taxonomic scope" value="Bacteria"/>
</dbReference>
<dbReference type="InterPro" id="IPR034686">
    <property type="entry name" value="Terpene_cyclase-like_2"/>
</dbReference>
<keyword evidence="1" id="KW-0460">Magnesium</keyword>
<reference evidence="2 3" key="1">
    <citation type="submission" date="2014-04" db="EMBL/GenBank/DDBJ databases">
        <title>Characterization and application of a salt tolerant electro-active bacterium.</title>
        <authorList>
            <person name="Yang L."/>
            <person name="Wei S."/>
            <person name="Tay Q.X.M."/>
        </authorList>
    </citation>
    <scope>NUCLEOTIDE SEQUENCE [LARGE SCALE GENOMIC DNA]</scope>
    <source>
        <strain evidence="2 3">LY1</strain>
    </source>
</reference>
<keyword evidence="3" id="KW-1185">Reference proteome</keyword>
<comment type="caution">
    <text evidence="2">The sequence shown here is derived from an EMBL/GenBank/DDBJ whole genome shotgun (WGS) entry which is preliminary data.</text>
</comment>
<organism evidence="2 3">
    <name type="scientific">Anditalea andensis</name>
    <dbReference type="NCBI Taxonomy" id="1048983"/>
    <lineage>
        <taxon>Bacteria</taxon>
        <taxon>Pseudomonadati</taxon>
        <taxon>Bacteroidota</taxon>
        <taxon>Cytophagia</taxon>
        <taxon>Cytophagales</taxon>
        <taxon>Cytophagaceae</taxon>
        <taxon>Anditalea</taxon>
    </lineage>
</organism>
<evidence type="ECO:0000313" key="3">
    <source>
        <dbReference type="Proteomes" id="UP000027821"/>
    </source>
</evidence>
<dbReference type="SFLD" id="SFLDS00005">
    <property type="entry name" value="Isoprenoid_Synthase_Type_I"/>
    <property type="match status" value="1"/>
</dbReference>
<protein>
    <recommendedName>
        <fullName evidence="1">Terpene synthase</fullName>
        <ecNumber evidence="1">4.2.3.-</ecNumber>
    </recommendedName>
</protein>
<dbReference type="Gene3D" id="1.10.600.10">
    <property type="entry name" value="Farnesyl Diphosphate Synthase"/>
    <property type="match status" value="1"/>
</dbReference>
<dbReference type="STRING" id="1048983.EL17_23895"/>
<dbReference type="InterPro" id="IPR018490">
    <property type="entry name" value="cNMP-bd_dom_sf"/>
</dbReference>
<dbReference type="AlphaFoldDB" id="A0A074L5D1"/>
<keyword evidence="1" id="KW-0479">Metal-binding</keyword>
<evidence type="ECO:0000313" key="2">
    <source>
        <dbReference type="EMBL" id="KEO75665.1"/>
    </source>
</evidence>
<evidence type="ECO:0000256" key="1">
    <source>
        <dbReference type="RuleBase" id="RU366034"/>
    </source>
</evidence>
<dbReference type="Gene3D" id="2.60.120.10">
    <property type="entry name" value="Jelly Rolls"/>
    <property type="match status" value="1"/>
</dbReference>
<dbReference type="Proteomes" id="UP000027821">
    <property type="component" value="Unassembled WGS sequence"/>
</dbReference>
<dbReference type="Pfam" id="PF19086">
    <property type="entry name" value="Terpene_syn_C_2"/>
    <property type="match status" value="1"/>
</dbReference>
<dbReference type="SUPFAM" id="SSF48576">
    <property type="entry name" value="Terpenoid synthases"/>
    <property type="match status" value="1"/>
</dbReference>
<name>A0A074L5D1_9BACT</name>
<dbReference type="InterPro" id="IPR014710">
    <property type="entry name" value="RmlC-like_jellyroll"/>
</dbReference>
<gene>
    <name evidence="2" type="ORF">EL17_23895</name>
</gene>
<keyword evidence="1" id="KW-0456">Lyase</keyword>
<dbReference type="InterPro" id="IPR008949">
    <property type="entry name" value="Isoprenoid_synthase_dom_sf"/>
</dbReference>
<dbReference type="EMBL" id="JMIH01000005">
    <property type="protein sequence ID" value="KEO75665.1"/>
    <property type="molecule type" value="Genomic_DNA"/>
</dbReference>
<accession>A0A074L5D1</accession>